<name>A0A292PJ02_9PEZI</name>
<feature type="compositionally biased region" description="Acidic residues" evidence="3">
    <location>
        <begin position="160"/>
        <end position="169"/>
    </location>
</feature>
<evidence type="ECO:0000256" key="3">
    <source>
        <dbReference type="SAM" id="MobiDB-lite"/>
    </source>
</evidence>
<evidence type="ECO:0000313" key="4">
    <source>
        <dbReference type="EMBL" id="CUS07572.1"/>
    </source>
</evidence>
<accession>A0A292PJ02</accession>
<comment type="similarity">
    <text evidence="1">Belongs to the TSR2 family.</text>
</comment>
<organism evidence="4 5">
    <name type="scientific">Tuber aestivum</name>
    <name type="common">summer truffle</name>
    <dbReference type="NCBI Taxonomy" id="59557"/>
    <lineage>
        <taxon>Eukaryota</taxon>
        <taxon>Fungi</taxon>
        <taxon>Dikarya</taxon>
        <taxon>Ascomycota</taxon>
        <taxon>Pezizomycotina</taxon>
        <taxon>Pezizomycetes</taxon>
        <taxon>Pezizales</taxon>
        <taxon>Tuberaceae</taxon>
        <taxon>Tuber</taxon>
    </lineage>
</organism>
<keyword evidence="2" id="KW-0698">rRNA processing</keyword>
<evidence type="ECO:0008006" key="6">
    <source>
        <dbReference type="Google" id="ProtNLM"/>
    </source>
</evidence>
<proteinExistence type="inferred from homology"/>
<dbReference type="GO" id="GO:0006364">
    <property type="term" value="P:rRNA processing"/>
    <property type="evidence" value="ECO:0007669"/>
    <property type="project" value="UniProtKB-KW"/>
</dbReference>
<keyword evidence="5" id="KW-1185">Reference proteome</keyword>
<dbReference type="AlphaFoldDB" id="A0A292PJ02"/>
<dbReference type="Proteomes" id="UP001412239">
    <property type="component" value="Unassembled WGS sequence"/>
</dbReference>
<dbReference type="EMBL" id="LN891196">
    <property type="protein sequence ID" value="CUS07572.1"/>
    <property type="molecule type" value="Genomic_DNA"/>
</dbReference>
<evidence type="ECO:0000256" key="1">
    <source>
        <dbReference type="ARBA" id="ARBA00006524"/>
    </source>
</evidence>
<protein>
    <recommendedName>
        <fullName evidence="6">Pre-rRNA-processing protein TSR2</fullName>
    </recommendedName>
</protein>
<reference evidence="4" key="1">
    <citation type="submission" date="2015-10" db="EMBL/GenBank/DDBJ databases">
        <authorList>
            <person name="Regsiter A."/>
            <person name="william w."/>
        </authorList>
    </citation>
    <scope>NUCLEOTIDE SEQUENCE</scope>
    <source>
        <strain evidence="4">Montdore</strain>
    </source>
</reference>
<evidence type="ECO:0000256" key="2">
    <source>
        <dbReference type="ARBA" id="ARBA00022552"/>
    </source>
</evidence>
<gene>
    <name evidence="4" type="ORF">GSTUAT00008330001</name>
</gene>
<feature type="region of interest" description="Disordered" evidence="3">
    <location>
        <begin position="141"/>
        <end position="206"/>
    </location>
</feature>
<sequence length="206" mass="22668">MATVRPTHPTTTGNAHQPPIVQLSSQATAKWELGVSLVLDSWDVLTEAVNNLWGGEDSSGKRDWLAGAIVEMLAGRPETDEYDIEETLLQVMEDEFSVCLEDDSSWVVARRIIVLRREVMGGDFSTVDKLHARFLAKPNNPSAPSMFKEVVDETGSSSSEENEDDEEMGDAAPSAAPESRQPRQPPEPTIDEEGFTLVQKRGSGRR</sequence>
<dbReference type="Pfam" id="PF10273">
    <property type="entry name" value="WGG"/>
    <property type="match status" value="1"/>
</dbReference>
<evidence type="ECO:0000313" key="5">
    <source>
        <dbReference type="Proteomes" id="UP001412239"/>
    </source>
</evidence>
<dbReference type="InterPro" id="IPR019398">
    <property type="entry name" value="Pre-rRNA_process_TSR2"/>
</dbReference>
<dbReference type="PANTHER" id="PTHR21250">
    <property type="entry name" value="PRE-RRNA-PROCESSING PROTEIN TSR2 HOMOLOG"/>
    <property type="match status" value="1"/>
</dbReference>